<evidence type="ECO:0000256" key="1">
    <source>
        <dbReference type="SAM" id="Phobius"/>
    </source>
</evidence>
<organism evidence="2 3">
    <name type="scientific">Methanobrevibacter millerae</name>
    <dbReference type="NCBI Taxonomy" id="230361"/>
    <lineage>
        <taxon>Archaea</taxon>
        <taxon>Methanobacteriati</taxon>
        <taxon>Methanobacteriota</taxon>
        <taxon>Methanomada group</taxon>
        <taxon>Methanobacteria</taxon>
        <taxon>Methanobacteriales</taxon>
        <taxon>Methanobacteriaceae</taxon>
        <taxon>Methanobrevibacter</taxon>
    </lineage>
</organism>
<protein>
    <submittedName>
        <fullName evidence="2">Uncharacterized protein</fullName>
    </submittedName>
</protein>
<reference evidence="2 3" key="1">
    <citation type="submission" date="2016-10" db="EMBL/GenBank/DDBJ databases">
        <authorList>
            <person name="Varghese N."/>
            <person name="Submissions S."/>
        </authorList>
    </citation>
    <scope>NUCLEOTIDE SEQUENCE [LARGE SCALE GENOMIC DNA]</scope>
    <source>
        <strain evidence="2 3">DSM 16643</strain>
    </source>
</reference>
<keyword evidence="1" id="KW-0472">Membrane</keyword>
<dbReference type="EMBL" id="FMXB01000004">
    <property type="protein sequence ID" value="SDA46145.1"/>
    <property type="molecule type" value="Genomic_DNA"/>
</dbReference>
<accession>A0A1G5VM53</accession>
<feature type="transmembrane region" description="Helical" evidence="1">
    <location>
        <begin position="80"/>
        <end position="96"/>
    </location>
</feature>
<dbReference type="OrthoDB" id="78298at2157"/>
<keyword evidence="3" id="KW-1185">Reference proteome</keyword>
<feature type="transmembrane region" description="Helical" evidence="1">
    <location>
        <begin position="159"/>
        <end position="179"/>
    </location>
</feature>
<dbReference type="AlphaFoldDB" id="A0A1G5VM53"/>
<dbReference type="Proteomes" id="UP000323439">
    <property type="component" value="Unassembled WGS sequence"/>
</dbReference>
<proteinExistence type="predicted"/>
<gene>
    <name evidence="2" type="ORF">SAMN02910315_00687</name>
</gene>
<sequence>MDLFSEILLYVLEMVVFLLMMFILGFVFKRLHVKEYKVFDLKEYFPEEEIHSLRQISYLIMMGLLFMDILYTVVFISNDLYYFVIFDILLSLYLAIKLDKSSWKNRIILILLIPYGSLTFFLFSNTLIGIVDLIHVPVLIYFIKVYYDKFREYTSSNGLGITIILLFAIIFISFFITQFSEGVNPLNSLVMVSNAFTSNGYTVLGNSIPGKIDSIFLVWGGYLLSGVGTATLASGILINHYKSEIKEINDKLDKLEELIKENNE</sequence>
<feature type="transmembrane region" description="Helical" evidence="1">
    <location>
        <begin position="130"/>
        <end position="147"/>
    </location>
</feature>
<feature type="transmembrane region" description="Helical" evidence="1">
    <location>
        <begin position="108"/>
        <end position="124"/>
    </location>
</feature>
<feature type="transmembrane region" description="Helical" evidence="1">
    <location>
        <begin position="216"/>
        <end position="238"/>
    </location>
</feature>
<name>A0A1G5VM53_9EURY</name>
<feature type="transmembrane region" description="Helical" evidence="1">
    <location>
        <begin position="7"/>
        <end position="28"/>
    </location>
</feature>
<keyword evidence="1" id="KW-0812">Transmembrane</keyword>
<keyword evidence="1" id="KW-1133">Transmembrane helix</keyword>
<evidence type="ECO:0000313" key="2">
    <source>
        <dbReference type="EMBL" id="SDA46145.1"/>
    </source>
</evidence>
<evidence type="ECO:0000313" key="3">
    <source>
        <dbReference type="Proteomes" id="UP000323439"/>
    </source>
</evidence>